<organism evidence="2 3">
    <name type="scientific">Trypanosoma rangeli</name>
    <dbReference type="NCBI Taxonomy" id="5698"/>
    <lineage>
        <taxon>Eukaryota</taxon>
        <taxon>Discoba</taxon>
        <taxon>Euglenozoa</taxon>
        <taxon>Kinetoplastea</taxon>
        <taxon>Metakinetoplastina</taxon>
        <taxon>Trypanosomatida</taxon>
        <taxon>Trypanosomatidae</taxon>
        <taxon>Trypanosoma</taxon>
        <taxon>Herpetosoma</taxon>
    </lineage>
</organism>
<reference evidence="2 3" key="1">
    <citation type="journal article" date="2018" name="BMC Genomics">
        <title>Genomic comparison of Trypanosoma conorhini and Trypanosoma rangeli to Trypanosoma cruzi strains of high and low virulence.</title>
        <authorList>
            <person name="Bradwell K.R."/>
            <person name="Koparde V.N."/>
            <person name="Matveyev A.V."/>
            <person name="Serrano M.G."/>
            <person name="Alves J.M."/>
            <person name="Parikh H."/>
            <person name="Huang B."/>
            <person name="Lee V."/>
            <person name="Espinosa-Alvarez O."/>
            <person name="Ortiz P.A."/>
            <person name="Costa-Martins A.G."/>
            <person name="Teixeira M.M."/>
            <person name="Buck G.A."/>
        </authorList>
    </citation>
    <scope>NUCLEOTIDE SEQUENCE [LARGE SCALE GENOMIC DNA]</scope>
    <source>
        <strain evidence="2 3">AM80</strain>
    </source>
</reference>
<keyword evidence="3" id="KW-1185">Reference proteome</keyword>
<dbReference type="EMBL" id="MKGL01000211">
    <property type="protein sequence ID" value="RNF02998.1"/>
    <property type="molecule type" value="Genomic_DNA"/>
</dbReference>
<protein>
    <submittedName>
        <fullName evidence="2">Uncharacterized protein</fullName>
    </submittedName>
</protein>
<comment type="caution">
    <text evidence="2">The sequence shown here is derived from an EMBL/GenBank/DDBJ whole genome shotgun (WGS) entry which is preliminary data.</text>
</comment>
<evidence type="ECO:0000313" key="2">
    <source>
        <dbReference type="EMBL" id="RNF02998.1"/>
    </source>
</evidence>
<feature type="region of interest" description="Disordered" evidence="1">
    <location>
        <begin position="108"/>
        <end position="128"/>
    </location>
</feature>
<proteinExistence type="predicted"/>
<evidence type="ECO:0000256" key="1">
    <source>
        <dbReference type="SAM" id="MobiDB-lite"/>
    </source>
</evidence>
<dbReference type="Proteomes" id="UP000283634">
    <property type="component" value="Unassembled WGS sequence"/>
</dbReference>
<evidence type="ECO:0000313" key="3">
    <source>
        <dbReference type="Proteomes" id="UP000283634"/>
    </source>
</evidence>
<dbReference type="AlphaFoldDB" id="A0A422NBY2"/>
<accession>A0A422NBY2</accession>
<sequence length="128" mass="14110">MSFFPPFQQRADLGRSAEKVGEDATVLAALLCNTATLGTYRIQGHSHQRAKDVIEHGRRIGRLNLEKYRPLVQDVQLAAQNLHETVEGGRAALQRMHLSVGRLFVGMPEMEENPPTGTTRGAKPLPPS</sequence>
<dbReference type="RefSeq" id="XP_029237245.1">
    <property type="nucleotide sequence ID" value="XM_029382905.1"/>
</dbReference>
<name>A0A422NBY2_TRYRA</name>
<dbReference type="OrthoDB" id="249484at2759"/>
<dbReference type="GeneID" id="40329981"/>
<gene>
    <name evidence="2" type="ORF">TraAM80_06048</name>
</gene>